<gene>
    <name evidence="2" type="ORF">PTT_01505</name>
</gene>
<evidence type="ECO:0000256" key="1">
    <source>
        <dbReference type="SAM" id="SignalP"/>
    </source>
</evidence>
<dbReference type="AlphaFoldDB" id="E3RD25"/>
<name>E3RD25_PYRTT</name>
<accession>E3RD25</accession>
<reference evidence="2 3" key="1">
    <citation type="journal article" date="2010" name="Genome Biol.">
        <title>A first genome assembly of the barley fungal pathogen Pyrenophora teres f. teres.</title>
        <authorList>
            <person name="Ellwood S.R."/>
            <person name="Liu Z."/>
            <person name="Syme R.A."/>
            <person name="Lai Z."/>
            <person name="Hane J.K."/>
            <person name="Keiper F."/>
            <person name="Moffat C.S."/>
            <person name="Oliver R.P."/>
            <person name="Friesen T.L."/>
        </authorList>
    </citation>
    <scope>NUCLEOTIDE SEQUENCE [LARGE SCALE GENOMIC DNA]</scope>
    <source>
        <strain evidence="2 3">0-1</strain>
    </source>
</reference>
<dbReference type="KEGG" id="pte:PTT_01505"/>
<dbReference type="Proteomes" id="UP000001067">
    <property type="component" value="Unassembled WGS sequence"/>
</dbReference>
<evidence type="ECO:0008006" key="4">
    <source>
        <dbReference type="Google" id="ProtNLM"/>
    </source>
</evidence>
<keyword evidence="1" id="KW-0732">Signal</keyword>
<dbReference type="EMBL" id="GL531988">
    <property type="protein sequence ID" value="EFQ96374.1"/>
    <property type="molecule type" value="Genomic_DNA"/>
</dbReference>
<feature type="chain" id="PRO_5003181305" description="Secreted protein" evidence="1">
    <location>
        <begin position="24"/>
        <end position="80"/>
    </location>
</feature>
<feature type="signal peptide" evidence="1">
    <location>
        <begin position="1"/>
        <end position="23"/>
    </location>
</feature>
<sequence length="80" mass="8891">MPSGSPIWHSVTTLTLLVTGTSANRHFGHHVDSEKVMDVVFLIDKNTPKIRIHETVLSAHAHHTLDTSCPIHNKALPHQE</sequence>
<protein>
    <recommendedName>
        <fullName evidence="4">Secreted protein</fullName>
    </recommendedName>
</protein>
<proteinExistence type="predicted"/>
<evidence type="ECO:0000313" key="3">
    <source>
        <dbReference type="Proteomes" id="UP000001067"/>
    </source>
</evidence>
<evidence type="ECO:0000313" key="2">
    <source>
        <dbReference type="EMBL" id="EFQ96374.1"/>
    </source>
</evidence>
<dbReference type="HOGENOM" id="CLU_2590938_0_0_1"/>
<organism evidence="3">
    <name type="scientific">Pyrenophora teres f. teres (strain 0-1)</name>
    <name type="common">Barley net blotch fungus</name>
    <name type="synonym">Drechslera teres f. teres</name>
    <dbReference type="NCBI Taxonomy" id="861557"/>
    <lineage>
        <taxon>Eukaryota</taxon>
        <taxon>Fungi</taxon>
        <taxon>Dikarya</taxon>
        <taxon>Ascomycota</taxon>
        <taxon>Pezizomycotina</taxon>
        <taxon>Dothideomycetes</taxon>
        <taxon>Pleosporomycetidae</taxon>
        <taxon>Pleosporales</taxon>
        <taxon>Pleosporineae</taxon>
        <taxon>Pleosporaceae</taxon>
        <taxon>Pyrenophora</taxon>
    </lineage>
</organism>
<keyword evidence="3" id="KW-1185">Reference proteome</keyword>